<gene>
    <name evidence="1" type="ORF">SCODWIG_01405</name>
</gene>
<dbReference type="EMBL" id="UFAJ01000178">
    <property type="protein sequence ID" value="SSD59644.1"/>
    <property type="molecule type" value="Genomic_DNA"/>
</dbReference>
<reference evidence="2" key="1">
    <citation type="submission" date="2018-06" db="EMBL/GenBank/DDBJ databases">
        <authorList>
            <person name="Guldener U."/>
        </authorList>
    </citation>
    <scope>NUCLEOTIDE SEQUENCE [LARGE SCALE GENOMIC DNA]</scope>
    <source>
        <strain evidence="2">UTAD17</strain>
    </source>
</reference>
<keyword evidence="2" id="KW-1185">Reference proteome</keyword>
<protein>
    <recommendedName>
        <fullName evidence="3">Proteasome assembly chaperone 1</fullName>
    </recommendedName>
</protein>
<proteinExistence type="predicted"/>
<dbReference type="AlphaFoldDB" id="A0A376B589"/>
<organism evidence="1 2">
    <name type="scientific">Saccharomycodes ludwigii</name>
    <dbReference type="NCBI Taxonomy" id="36035"/>
    <lineage>
        <taxon>Eukaryota</taxon>
        <taxon>Fungi</taxon>
        <taxon>Dikarya</taxon>
        <taxon>Ascomycota</taxon>
        <taxon>Saccharomycotina</taxon>
        <taxon>Saccharomycetes</taxon>
        <taxon>Saccharomycodales</taxon>
        <taxon>Saccharomycodaceae</taxon>
        <taxon>Saccharomycodes</taxon>
    </lineage>
</organism>
<dbReference type="VEuPathDB" id="FungiDB:SCODWIG_01405"/>
<name>A0A376B589_9ASCO</name>
<dbReference type="Pfam" id="PF10450">
    <property type="entry name" value="POC1"/>
    <property type="match status" value="1"/>
</dbReference>
<dbReference type="Proteomes" id="UP000262825">
    <property type="component" value="Unassembled WGS sequence"/>
</dbReference>
<dbReference type="Gene3D" id="3.40.50.12120">
    <property type="entry name" value="POC1 chaperone"/>
    <property type="match status" value="1"/>
</dbReference>
<dbReference type="GO" id="GO:0043248">
    <property type="term" value="P:proteasome assembly"/>
    <property type="evidence" value="ECO:0007669"/>
    <property type="project" value="InterPro"/>
</dbReference>
<evidence type="ECO:0000313" key="2">
    <source>
        <dbReference type="Proteomes" id="UP000262825"/>
    </source>
</evidence>
<sequence length="247" mass="28227">MLFKQWNEQNEPRHILDDEVLIDLSNNTSLLESTNLPVFNIPPILNASRSLLIVPKRLSNLFIDVHSKSSMKHKYSITCKYFSNPKYCEFPICSNNNDSSPSLVDTNILFIDDKLPTIILNFLALQLIDFLKENITKIYVIGLSDRLTSFKEIIDGSIQNNDCITNFVPPEFISNIAASFVNLRPKNTTVWLLPSEGPIGFEKINPEYIELLALKIMDNLSVPRDFVHHCLKNWSENNGSHVTTLYI</sequence>
<evidence type="ECO:0008006" key="3">
    <source>
        <dbReference type="Google" id="ProtNLM"/>
    </source>
</evidence>
<dbReference type="InterPro" id="IPR038605">
    <property type="entry name" value="Pba1_sf"/>
</dbReference>
<accession>A0A376B589</accession>
<evidence type="ECO:0000313" key="1">
    <source>
        <dbReference type="EMBL" id="SSD59644.1"/>
    </source>
</evidence>
<dbReference type="InterPro" id="IPR018855">
    <property type="entry name" value="Psome_chaperone_1_fun"/>
</dbReference>